<keyword evidence="3" id="KW-0862">Zinc</keyword>
<keyword evidence="1" id="KW-0479">Metal-binding</keyword>
<dbReference type="EMBL" id="JBHLUX010000079">
    <property type="protein sequence ID" value="MFC0472499.1"/>
    <property type="molecule type" value="Genomic_DNA"/>
</dbReference>
<evidence type="ECO:0000313" key="5">
    <source>
        <dbReference type="EMBL" id="MFC0472499.1"/>
    </source>
</evidence>
<dbReference type="PANTHER" id="PTHR30313">
    <property type="entry name" value="DNA PRIMASE"/>
    <property type="match status" value="1"/>
</dbReference>
<accession>A0ABV6KGW3</accession>
<gene>
    <name evidence="5" type="ORF">ACFFHM_18940</name>
</gene>
<dbReference type="RefSeq" id="WP_335963402.1">
    <property type="nucleotide sequence ID" value="NZ_JAXBLX010000049.1"/>
</dbReference>
<organism evidence="5 6">
    <name type="scientific">Halalkalibacter kiskunsagensis</name>
    <dbReference type="NCBI Taxonomy" id="1548599"/>
    <lineage>
        <taxon>Bacteria</taxon>
        <taxon>Bacillati</taxon>
        <taxon>Bacillota</taxon>
        <taxon>Bacilli</taxon>
        <taxon>Bacillales</taxon>
        <taxon>Bacillaceae</taxon>
        <taxon>Halalkalibacter</taxon>
    </lineage>
</organism>
<evidence type="ECO:0000256" key="1">
    <source>
        <dbReference type="ARBA" id="ARBA00022723"/>
    </source>
</evidence>
<sequence length="197" mass="22358">MSGALIEMIKEKVNVEDVLETHLGVDIRGINTGRKSFNVSCPFHLDKHPSLTVWTSTNQWKCWAGCGSGDVINLLALGMGISNNQAIMLLARDLGINKNVEVPADYTYKANKRLSQRRALNSFKRRHNEAFTRVLLIEQTMKGKIRNFTTVKETEGNHLMYHYLPYLSNLLDLLVEGDFEEQVDTVLLVEHLLEGEE</sequence>
<dbReference type="Gene3D" id="3.90.580.10">
    <property type="entry name" value="Zinc finger, CHC2-type domain"/>
    <property type="match status" value="1"/>
</dbReference>
<feature type="domain" description="Zinc finger CHC2-type" evidence="4">
    <location>
        <begin position="37"/>
        <end position="91"/>
    </location>
</feature>
<dbReference type="InterPro" id="IPR036977">
    <property type="entry name" value="DNA_primase_Znf_CHC2"/>
</dbReference>
<protein>
    <submittedName>
        <fullName evidence="5">CHC2 zinc finger domain-containing protein</fullName>
    </submittedName>
</protein>
<proteinExistence type="predicted"/>
<dbReference type="Proteomes" id="UP001589838">
    <property type="component" value="Unassembled WGS sequence"/>
</dbReference>
<dbReference type="InterPro" id="IPR002694">
    <property type="entry name" value="Znf_CHC2"/>
</dbReference>
<reference evidence="5 6" key="1">
    <citation type="submission" date="2024-09" db="EMBL/GenBank/DDBJ databases">
        <authorList>
            <person name="Sun Q."/>
            <person name="Mori K."/>
        </authorList>
    </citation>
    <scope>NUCLEOTIDE SEQUENCE [LARGE SCALE GENOMIC DNA]</scope>
    <source>
        <strain evidence="5 6">NCAIM B.02610</strain>
    </source>
</reference>
<comment type="caution">
    <text evidence="5">The sequence shown here is derived from an EMBL/GenBank/DDBJ whole genome shotgun (WGS) entry which is preliminary data.</text>
</comment>
<evidence type="ECO:0000256" key="3">
    <source>
        <dbReference type="ARBA" id="ARBA00022833"/>
    </source>
</evidence>
<dbReference type="InterPro" id="IPR050219">
    <property type="entry name" value="DnaG_primase"/>
</dbReference>
<keyword evidence="2" id="KW-0863">Zinc-finger</keyword>
<evidence type="ECO:0000259" key="4">
    <source>
        <dbReference type="SMART" id="SM00400"/>
    </source>
</evidence>
<dbReference type="PANTHER" id="PTHR30313:SF2">
    <property type="entry name" value="DNA PRIMASE"/>
    <property type="match status" value="1"/>
</dbReference>
<keyword evidence="6" id="KW-1185">Reference proteome</keyword>
<dbReference type="Pfam" id="PF01807">
    <property type="entry name" value="Zn_ribbon_DnaG"/>
    <property type="match status" value="1"/>
</dbReference>
<dbReference type="SUPFAM" id="SSF57783">
    <property type="entry name" value="Zinc beta-ribbon"/>
    <property type="match status" value="1"/>
</dbReference>
<dbReference type="SMART" id="SM00400">
    <property type="entry name" value="ZnF_CHCC"/>
    <property type="match status" value="1"/>
</dbReference>
<name>A0ABV6KGW3_9BACI</name>
<evidence type="ECO:0000313" key="6">
    <source>
        <dbReference type="Proteomes" id="UP001589838"/>
    </source>
</evidence>
<evidence type="ECO:0000256" key="2">
    <source>
        <dbReference type="ARBA" id="ARBA00022771"/>
    </source>
</evidence>